<dbReference type="OrthoDB" id="3763773at2759"/>
<dbReference type="EMBL" id="KZ826317">
    <property type="protein sequence ID" value="PYI11593.1"/>
    <property type="molecule type" value="Genomic_DNA"/>
</dbReference>
<organism evidence="1 2">
    <name type="scientific">Aspergillus sclerotiicarbonarius (strain CBS 121057 / IBT 28362)</name>
    <dbReference type="NCBI Taxonomy" id="1448318"/>
    <lineage>
        <taxon>Eukaryota</taxon>
        <taxon>Fungi</taxon>
        <taxon>Dikarya</taxon>
        <taxon>Ascomycota</taxon>
        <taxon>Pezizomycotina</taxon>
        <taxon>Eurotiomycetes</taxon>
        <taxon>Eurotiomycetidae</taxon>
        <taxon>Eurotiales</taxon>
        <taxon>Aspergillaceae</taxon>
        <taxon>Aspergillus</taxon>
        <taxon>Aspergillus subgen. Circumdati</taxon>
    </lineage>
</organism>
<accession>A0A319FN86</accession>
<gene>
    <name evidence="1" type="ORF">BO78DRAFT_425539</name>
</gene>
<evidence type="ECO:0000313" key="2">
    <source>
        <dbReference type="Proteomes" id="UP000248423"/>
    </source>
</evidence>
<proteinExistence type="predicted"/>
<dbReference type="Proteomes" id="UP000248423">
    <property type="component" value="Unassembled WGS sequence"/>
</dbReference>
<sequence>MDIKTAVHKTFAALDFDEKSLQLVSSKQHHDSPGTFWIRDPVLNLQETLQTTCAESKQLGFEARFINLYCDTLIVEPGASIGCPDSPFHVLNIYARDIQFTPDTNQVALKVTMQDKGAMVFHTRTIPSGFKVSFNIANIGNDAIHAPEIPEDKFSVLFACEDQTIVSETHGPPDTAMKFTDYLKFIDEDGLLLKVDSRENDHLPRLLQLQLLVALAHIHSNRDLALSLLDFIRFVSATAYSSWLSCYANAIYCNLSSNVEVSYVPSLNVHSSQQVLVSRLAAASSFEDDFRDFMSRSTNADYQVTSVHSMLAKSQGAMETFDFLKSIRTRDFNEATGANNEAKLEFEKNQEELITCRDRFTKGIDTWLLEEQIETGWEIFKASVGAAVAIGVACSSGGATAPAAVGAVQSAAANAADSVSKLQEVWAKIKKIYQTLKSIYDRIAPILQSLPKLAKSIHAVIKNLKKSDKASQTALLEPAIKFETRRDTNVLAEWDKFDITVREMEDDLKSLSIDGKSAFFHALKTLVVNGKCYITTQATLLKQGDKLATVLTQSRLGTQQTDRLKRSFEQIKVDKKVLEYVSRAFFDRVLRVRILAYLDLNTYSAVHQYHTLFQQGLEDISPINPVGVYQERVAHIQAAIASFESTMPIQKRIFQVSSLCGYGGPQDLAQALTSHTAVSLDLDPQASIWQRFGRIRMLSARCYLDGLQLARGSNPSTPALQLLLSTGSQFFDRGTDGETDVFYFSGNPRTLVFEYDVGDGTILCDGNYGTHTKYTPMTQWSVVIPHDISLEDYDFSNLRSLRFEFLCEFSLQQRDHGEDQE</sequence>
<dbReference type="PANTHER" id="PTHR34714">
    <property type="entry name" value="EGF-LIKE DOMAIN-CONTAINING PROTEIN"/>
    <property type="match status" value="1"/>
</dbReference>
<evidence type="ECO:0000313" key="1">
    <source>
        <dbReference type="EMBL" id="PYI11593.1"/>
    </source>
</evidence>
<dbReference type="VEuPathDB" id="FungiDB:BO78DRAFT_425539"/>
<protein>
    <submittedName>
        <fullName evidence="1">Uncharacterized protein</fullName>
    </submittedName>
</protein>
<dbReference type="PANTHER" id="PTHR34714:SF2">
    <property type="entry name" value="EGF-LIKE DOMAIN-CONTAINING PROTEIN"/>
    <property type="match status" value="1"/>
</dbReference>
<name>A0A319FN86_ASPSB</name>
<keyword evidence="2" id="KW-1185">Reference proteome</keyword>
<reference evidence="1 2" key="1">
    <citation type="submission" date="2018-02" db="EMBL/GenBank/DDBJ databases">
        <title>The genomes of Aspergillus section Nigri reveals drivers in fungal speciation.</title>
        <authorList>
            <consortium name="DOE Joint Genome Institute"/>
            <person name="Vesth T.C."/>
            <person name="Nybo J."/>
            <person name="Theobald S."/>
            <person name="Brandl J."/>
            <person name="Frisvad J.C."/>
            <person name="Nielsen K.F."/>
            <person name="Lyhne E.K."/>
            <person name="Kogle M.E."/>
            <person name="Kuo A."/>
            <person name="Riley R."/>
            <person name="Clum A."/>
            <person name="Nolan M."/>
            <person name="Lipzen A."/>
            <person name="Salamov A."/>
            <person name="Henrissat B."/>
            <person name="Wiebenga A."/>
            <person name="De vries R.P."/>
            <person name="Grigoriev I.V."/>
            <person name="Mortensen U.H."/>
            <person name="Andersen M.R."/>
            <person name="Baker S.E."/>
        </authorList>
    </citation>
    <scope>NUCLEOTIDE SEQUENCE [LARGE SCALE GENOMIC DNA]</scope>
    <source>
        <strain evidence="1 2">CBS 121057</strain>
    </source>
</reference>
<dbReference type="AlphaFoldDB" id="A0A319FN86"/>